<comment type="caution">
    <text evidence="3">The sequence shown here is derived from an EMBL/GenBank/DDBJ whole genome shotgun (WGS) entry which is preliminary data.</text>
</comment>
<name>A0AAV1TD71_9STRA</name>
<dbReference type="InterPro" id="IPR036397">
    <property type="entry name" value="RNaseH_sf"/>
</dbReference>
<gene>
    <name evidence="3" type="ORF">PM001_LOCUS5255</name>
</gene>
<reference evidence="3" key="1">
    <citation type="submission" date="2024-01" db="EMBL/GenBank/DDBJ databases">
        <authorList>
            <person name="Webb A."/>
        </authorList>
    </citation>
    <scope>NUCLEOTIDE SEQUENCE</scope>
    <source>
        <strain evidence="3">Pm1</strain>
    </source>
</reference>
<dbReference type="AlphaFoldDB" id="A0AAV1TD71"/>
<dbReference type="PANTHER" id="PTHR42648:SF28">
    <property type="entry name" value="TRANSPOSON-ENCODED PROTEIN WITH RIBONUCLEASE H-LIKE AND RETROVIRUS ZINC FINGER-LIKE DOMAINS"/>
    <property type="match status" value="1"/>
</dbReference>
<evidence type="ECO:0000259" key="2">
    <source>
        <dbReference type="PROSITE" id="PS50994"/>
    </source>
</evidence>
<organism evidence="3 4">
    <name type="scientific">Peronospora matthiolae</name>
    <dbReference type="NCBI Taxonomy" id="2874970"/>
    <lineage>
        <taxon>Eukaryota</taxon>
        <taxon>Sar</taxon>
        <taxon>Stramenopiles</taxon>
        <taxon>Oomycota</taxon>
        <taxon>Peronosporomycetes</taxon>
        <taxon>Peronosporales</taxon>
        <taxon>Peronosporaceae</taxon>
        <taxon>Peronospora</taxon>
    </lineage>
</organism>
<evidence type="ECO:0000313" key="4">
    <source>
        <dbReference type="Proteomes" id="UP001162060"/>
    </source>
</evidence>
<evidence type="ECO:0000256" key="1">
    <source>
        <dbReference type="SAM" id="MobiDB-lite"/>
    </source>
</evidence>
<accession>A0AAV1TD71</accession>
<dbReference type="Proteomes" id="UP001162060">
    <property type="component" value="Unassembled WGS sequence"/>
</dbReference>
<feature type="compositionally biased region" description="Basic residues" evidence="1">
    <location>
        <begin position="179"/>
        <end position="190"/>
    </location>
</feature>
<dbReference type="SUPFAM" id="SSF53098">
    <property type="entry name" value="Ribonuclease H-like"/>
    <property type="match status" value="1"/>
</dbReference>
<dbReference type="GO" id="GO:0015074">
    <property type="term" value="P:DNA integration"/>
    <property type="evidence" value="ECO:0007669"/>
    <property type="project" value="InterPro"/>
</dbReference>
<dbReference type="InterPro" id="IPR012337">
    <property type="entry name" value="RNaseH-like_sf"/>
</dbReference>
<evidence type="ECO:0000313" key="3">
    <source>
        <dbReference type="EMBL" id="CAK7915710.1"/>
    </source>
</evidence>
<protein>
    <recommendedName>
        <fullName evidence="2">Integrase catalytic domain-containing protein</fullName>
    </recommendedName>
</protein>
<proteinExistence type="predicted"/>
<dbReference type="EMBL" id="CAKLBY020000043">
    <property type="protein sequence ID" value="CAK7915710.1"/>
    <property type="molecule type" value="Genomic_DNA"/>
</dbReference>
<dbReference type="InterPro" id="IPR001584">
    <property type="entry name" value="Integrase_cat-core"/>
</dbReference>
<dbReference type="PANTHER" id="PTHR42648">
    <property type="entry name" value="TRANSPOSASE, PUTATIVE-RELATED"/>
    <property type="match status" value="1"/>
</dbReference>
<dbReference type="InterPro" id="IPR039537">
    <property type="entry name" value="Retrotran_Ty1/copia-like"/>
</dbReference>
<sequence>MSTDDMQSGSIMHFHARMGHLSLETIERMEKTPGLGITITNHTRTVCNSCKEGKQTKNKQSRADTGKNAPIDRVDRVICSDLKGPLTPRDRLGNCYLANFVDHKSNYCRVFLAPTKDKAEKRFEDFVLFFERMFECKIHILRTDGGGGYKNVDLFCQLTGIARQISEARNQASNGKAERMHRRYLTRHAA</sequence>
<dbReference type="GO" id="GO:0003676">
    <property type="term" value="F:nucleic acid binding"/>
    <property type="evidence" value="ECO:0007669"/>
    <property type="project" value="InterPro"/>
</dbReference>
<dbReference type="PROSITE" id="PS50994">
    <property type="entry name" value="INTEGRASE"/>
    <property type="match status" value="1"/>
</dbReference>
<feature type="region of interest" description="Disordered" evidence="1">
    <location>
        <begin position="170"/>
        <end position="190"/>
    </location>
</feature>
<dbReference type="Gene3D" id="3.30.420.10">
    <property type="entry name" value="Ribonuclease H-like superfamily/Ribonuclease H"/>
    <property type="match status" value="1"/>
</dbReference>
<feature type="domain" description="Integrase catalytic" evidence="2">
    <location>
        <begin position="66"/>
        <end position="190"/>
    </location>
</feature>